<organism evidence="6 7">
    <name type="scientific">Telluria antibiotica</name>
    <dbReference type="NCBI Taxonomy" id="2717319"/>
    <lineage>
        <taxon>Bacteria</taxon>
        <taxon>Pseudomonadati</taxon>
        <taxon>Pseudomonadota</taxon>
        <taxon>Betaproteobacteria</taxon>
        <taxon>Burkholderiales</taxon>
        <taxon>Oxalobacteraceae</taxon>
        <taxon>Telluria group</taxon>
        <taxon>Telluria</taxon>
    </lineage>
</organism>
<sequence length="980" mass="107634">MNTPFRIDRICIALLCCFLFVAEAGIARAALPALVRVGVYDNSPKLFVDGNGHAAGILIDLLDKTAAAEGWTVQYVPCTWAACVAQLARGEIDLLPDVAYTEERARMFAFHDVPALLSWSQLYRGGRVKVASIVDLRDKRIAVLDGSVQAAYLTSLLGAYGLTPRFVVAPSFDEAFRLVRDGKADLAAANNFYGDVHAQQYGLSATPIVFMPTRLFYAARPGLPPAFHAALDRHLRAWQADSDSVYFAVLKRWQLEGPAQRINERTAWLLLLSATLLVVAVAAALRFRGQAAHRARALRDTENNLSLILNSVDSLVYIKDADFRYRYVNDALCRMLGLSAAEILGKDDFALFEPGLAAELRAHDLQAMTAAEPLLFEESVVLDGARRAYLSTKMALALGDGGARSLCGVSSDVTSRKRMEESVRIAATVFESHEGMLVLDRTRAVIDANAGFCAMSGYGRDELLGERELPFRLEQGGCDLDASFWEAVDSEHKWHGSAYSRRKDATPYPVLLTISAVPDDDGHIANYVCTVSDITELKQVQERNQRLAYYDDLTGLPNRRLLFERIHACVAASRDEPQVGALLFLDLDNFKDLNDTRGHSAGDQLLLQVAQRVGACVRAGDTVARVGGDEFVVMLDAVGTNDEEARLHAEVLAEKVLAVVAAPYVIDGLPHHASCSIGVTLCAHSHEALDTLMKRGDLAMYQAKADGRNVVRFFETWMEDAVARRTRLEGELREALATGQFELYYQPQVEGDRVVGAEALLRWHHPRRGLIGPVEFIPVAESTDLILPMGAWVLRAACEQLARWKAAPHSAHLTVAVNISIRQLMEDNFVRDTLAIIAATGADAGCLKLELTESMVIEGVEETIAKMEALRRHGVRFLLDDFGTGYSSLAYLKRLPLEQLKIDRSFVRDILVDPNDASIARSIVALAQALGLSIIAEGVETAAQRDKLLELGCPRFQGYLYGRPMPVADFDDLVVAPVTQ</sequence>
<dbReference type="InterPro" id="IPR052155">
    <property type="entry name" value="Biofilm_reg_signaling"/>
</dbReference>
<evidence type="ECO:0000259" key="3">
    <source>
        <dbReference type="PROSITE" id="PS50113"/>
    </source>
</evidence>
<accession>A0ABX0PF02</accession>
<dbReference type="CDD" id="cd00130">
    <property type="entry name" value="PAS"/>
    <property type="match status" value="2"/>
</dbReference>
<dbReference type="SMART" id="SM00062">
    <property type="entry name" value="PBPb"/>
    <property type="match status" value="1"/>
</dbReference>
<keyword evidence="1" id="KW-0472">Membrane</keyword>
<protein>
    <submittedName>
        <fullName evidence="6">EAL domain-containing protein</fullName>
    </submittedName>
</protein>
<dbReference type="SMART" id="SM00086">
    <property type="entry name" value="PAC"/>
    <property type="match status" value="1"/>
</dbReference>
<dbReference type="SMART" id="SM00091">
    <property type="entry name" value="PAS"/>
    <property type="match status" value="2"/>
</dbReference>
<dbReference type="RefSeq" id="WP_166860115.1">
    <property type="nucleotide sequence ID" value="NZ_JAAQOM010000009.1"/>
</dbReference>
<dbReference type="InterPro" id="IPR001633">
    <property type="entry name" value="EAL_dom"/>
</dbReference>
<dbReference type="InterPro" id="IPR013656">
    <property type="entry name" value="PAS_4"/>
</dbReference>
<dbReference type="Pfam" id="PF00497">
    <property type="entry name" value="SBP_bac_3"/>
    <property type="match status" value="1"/>
</dbReference>
<dbReference type="SUPFAM" id="SSF55785">
    <property type="entry name" value="PYP-like sensor domain (PAS domain)"/>
    <property type="match status" value="2"/>
</dbReference>
<feature type="domain" description="EAL" evidence="4">
    <location>
        <begin position="725"/>
        <end position="978"/>
    </location>
</feature>
<feature type="domain" description="GGDEF" evidence="5">
    <location>
        <begin position="578"/>
        <end position="716"/>
    </location>
</feature>
<dbReference type="Pfam" id="PF08448">
    <property type="entry name" value="PAS_4"/>
    <property type="match status" value="1"/>
</dbReference>
<dbReference type="InterPro" id="IPR035965">
    <property type="entry name" value="PAS-like_dom_sf"/>
</dbReference>
<dbReference type="SMART" id="SM00052">
    <property type="entry name" value="EAL"/>
    <property type="match status" value="1"/>
</dbReference>
<proteinExistence type="predicted"/>
<dbReference type="Gene3D" id="3.30.450.20">
    <property type="entry name" value="PAS domain"/>
    <property type="match status" value="2"/>
</dbReference>
<keyword evidence="1" id="KW-1133">Transmembrane helix</keyword>
<dbReference type="InterPro" id="IPR001638">
    <property type="entry name" value="Solute-binding_3/MltF_N"/>
</dbReference>
<dbReference type="PANTHER" id="PTHR44757">
    <property type="entry name" value="DIGUANYLATE CYCLASE DGCP"/>
    <property type="match status" value="1"/>
</dbReference>
<dbReference type="NCBIfam" id="TIGR00254">
    <property type="entry name" value="GGDEF"/>
    <property type="match status" value="1"/>
</dbReference>
<dbReference type="Pfam" id="PF13426">
    <property type="entry name" value="PAS_9"/>
    <property type="match status" value="1"/>
</dbReference>
<evidence type="ECO:0000259" key="4">
    <source>
        <dbReference type="PROSITE" id="PS50883"/>
    </source>
</evidence>
<dbReference type="SUPFAM" id="SSF53850">
    <property type="entry name" value="Periplasmic binding protein-like II"/>
    <property type="match status" value="1"/>
</dbReference>
<dbReference type="Gene3D" id="3.40.190.10">
    <property type="entry name" value="Periplasmic binding protein-like II"/>
    <property type="match status" value="2"/>
</dbReference>
<keyword evidence="1" id="KW-0812">Transmembrane</keyword>
<dbReference type="Gene3D" id="3.20.20.450">
    <property type="entry name" value="EAL domain"/>
    <property type="match status" value="1"/>
</dbReference>
<dbReference type="Proteomes" id="UP000716322">
    <property type="component" value="Unassembled WGS sequence"/>
</dbReference>
<dbReference type="NCBIfam" id="TIGR00229">
    <property type="entry name" value="sensory_box"/>
    <property type="match status" value="2"/>
</dbReference>
<feature type="domain" description="PAS" evidence="2">
    <location>
        <begin position="301"/>
        <end position="372"/>
    </location>
</feature>
<dbReference type="Pfam" id="PF00990">
    <property type="entry name" value="GGDEF"/>
    <property type="match status" value="1"/>
</dbReference>
<feature type="domain" description="PAS" evidence="2">
    <location>
        <begin position="415"/>
        <end position="469"/>
    </location>
</feature>
<dbReference type="InterPro" id="IPR000160">
    <property type="entry name" value="GGDEF_dom"/>
</dbReference>
<dbReference type="SUPFAM" id="SSF141868">
    <property type="entry name" value="EAL domain-like"/>
    <property type="match status" value="1"/>
</dbReference>
<dbReference type="InterPro" id="IPR029787">
    <property type="entry name" value="Nucleotide_cyclase"/>
</dbReference>
<evidence type="ECO:0000313" key="6">
    <source>
        <dbReference type="EMBL" id="NIA55074.1"/>
    </source>
</evidence>
<evidence type="ECO:0000313" key="7">
    <source>
        <dbReference type="Proteomes" id="UP000716322"/>
    </source>
</evidence>
<dbReference type="InterPro" id="IPR043128">
    <property type="entry name" value="Rev_trsase/Diguanyl_cyclase"/>
</dbReference>
<dbReference type="CDD" id="cd01948">
    <property type="entry name" value="EAL"/>
    <property type="match status" value="1"/>
</dbReference>
<name>A0ABX0PF02_9BURK</name>
<dbReference type="PROSITE" id="PS50883">
    <property type="entry name" value="EAL"/>
    <property type="match status" value="1"/>
</dbReference>
<gene>
    <name evidence="6" type="ORF">HAV22_15665</name>
</gene>
<keyword evidence="7" id="KW-1185">Reference proteome</keyword>
<dbReference type="PROSITE" id="PS50113">
    <property type="entry name" value="PAC"/>
    <property type="match status" value="1"/>
</dbReference>
<dbReference type="Gene3D" id="3.30.70.270">
    <property type="match status" value="1"/>
</dbReference>
<dbReference type="InterPro" id="IPR000700">
    <property type="entry name" value="PAS-assoc_C"/>
</dbReference>
<feature type="domain" description="PAC" evidence="3">
    <location>
        <begin position="492"/>
        <end position="546"/>
    </location>
</feature>
<dbReference type="SMART" id="SM00267">
    <property type="entry name" value="GGDEF"/>
    <property type="match status" value="1"/>
</dbReference>
<dbReference type="InterPro" id="IPR001610">
    <property type="entry name" value="PAC"/>
</dbReference>
<feature type="transmembrane region" description="Helical" evidence="1">
    <location>
        <begin position="267"/>
        <end position="287"/>
    </location>
</feature>
<dbReference type="InterPro" id="IPR000014">
    <property type="entry name" value="PAS"/>
</dbReference>
<evidence type="ECO:0000259" key="2">
    <source>
        <dbReference type="PROSITE" id="PS50112"/>
    </source>
</evidence>
<dbReference type="CDD" id="cd01949">
    <property type="entry name" value="GGDEF"/>
    <property type="match status" value="1"/>
</dbReference>
<dbReference type="Pfam" id="PF00563">
    <property type="entry name" value="EAL"/>
    <property type="match status" value="1"/>
</dbReference>
<dbReference type="SUPFAM" id="SSF55073">
    <property type="entry name" value="Nucleotide cyclase"/>
    <property type="match status" value="1"/>
</dbReference>
<evidence type="ECO:0000256" key="1">
    <source>
        <dbReference type="SAM" id="Phobius"/>
    </source>
</evidence>
<evidence type="ECO:0000259" key="5">
    <source>
        <dbReference type="PROSITE" id="PS50887"/>
    </source>
</evidence>
<dbReference type="PANTHER" id="PTHR44757:SF2">
    <property type="entry name" value="BIOFILM ARCHITECTURE MAINTENANCE PROTEIN MBAA"/>
    <property type="match status" value="1"/>
</dbReference>
<dbReference type="InterPro" id="IPR035919">
    <property type="entry name" value="EAL_sf"/>
</dbReference>
<dbReference type="PROSITE" id="PS50112">
    <property type="entry name" value="PAS"/>
    <property type="match status" value="2"/>
</dbReference>
<dbReference type="PROSITE" id="PS50887">
    <property type="entry name" value="GGDEF"/>
    <property type="match status" value="1"/>
</dbReference>
<reference evidence="6 7" key="1">
    <citation type="submission" date="2020-03" db="EMBL/GenBank/DDBJ databases">
        <title>Genome sequence of strain Massilia sp. TW-1.</title>
        <authorList>
            <person name="Chaudhary D.K."/>
        </authorList>
    </citation>
    <scope>NUCLEOTIDE SEQUENCE [LARGE SCALE GENOMIC DNA]</scope>
    <source>
        <strain evidence="6 7">TW-1</strain>
    </source>
</reference>
<dbReference type="EMBL" id="JAAQOM010000009">
    <property type="protein sequence ID" value="NIA55074.1"/>
    <property type="molecule type" value="Genomic_DNA"/>
</dbReference>
<comment type="caution">
    <text evidence="6">The sequence shown here is derived from an EMBL/GenBank/DDBJ whole genome shotgun (WGS) entry which is preliminary data.</text>
</comment>